<keyword evidence="3 8" id="KW-0812">Transmembrane</keyword>
<organism evidence="12 13">
    <name type="scientific">Anaeramoeba ignava</name>
    <name type="common">Anaerobic marine amoeba</name>
    <dbReference type="NCBI Taxonomy" id="1746090"/>
    <lineage>
        <taxon>Eukaryota</taxon>
        <taxon>Metamonada</taxon>
        <taxon>Anaeramoebidae</taxon>
        <taxon>Anaeramoeba</taxon>
    </lineage>
</organism>
<feature type="chain" id="PRO_5040339203" evidence="10">
    <location>
        <begin position="21"/>
        <end position="200"/>
    </location>
</feature>
<comment type="caution">
    <text evidence="12">The sequence shown here is derived from an EMBL/GenBank/DDBJ whole genome shotgun (WGS) entry which is preliminary data.</text>
</comment>
<dbReference type="InterPro" id="IPR036598">
    <property type="entry name" value="GOLD_dom_sf"/>
</dbReference>
<evidence type="ECO:0000256" key="9">
    <source>
        <dbReference type="SAM" id="Phobius"/>
    </source>
</evidence>
<evidence type="ECO:0000256" key="8">
    <source>
        <dbReference type="RuleBase" id="RU003827"/>
    </source>
</evidence>
<evidence type="ECO:0000256" key="4">
    <source>
        <dbReference type="ARBA" id="ARBA00022729"/>
    </source>
</evidence>
<dbReference type="OrthoDB" id="62956at2759"/>
<dbReference type="Proteomes" id="UP001149090">
    <property type="component" value="Unassembled WGS sequence"/>
</dbReference>
<feature type="domain" description="GOLD" evidence="11">
    <location>
        <begin position="30"/>
        <end position="112"/>
    </location>
</feature>
<feature type="signal peptide" evidence="10">
    <location>
        <begin position="1"/>
        <end position="20"/>
    </location>
</feature>
<reference evidence="12" key="1">
    <citation type="submission" date="2022-10" db="EMBL/GenBank/DDBJ databases">
        <title>Novel sulphate-reducing endosymbionts in the free-living metamonad Anaeramoeba.</title>
        <authorList>
            <person name="Jerlstrom-Hultqvist J."/>
            <person name="Cepicka I."/>
            <person name="Gallot-Lavallee L."/>
            <person name="Salas-Leiva D."/>
            <person name="Curtis B.A."/>
            <person name="Zahonova K."/>
            <person name="Pipaliya S."/>
            <person name="Dacks J."/>
            <person name="Roger A.J."/>
        </authorList>
    </citation>
    <scope>NUCLEOTIDE SEQUENCE</scope>
    <source>
        <strain evidence="12">BMAN</strain>
    </source>
</reference>
<evidence type="ECO:0000256" key="6">
    <source>
        <dbReference type="ARBA" id="ARBA00023136"/>
    </source>
</evidence>
<keyword evidence="4 10" id="KW-0732">Signal</keyword>
<dbReference type="EMBL" id="JAPDFW010000093">
    <property type="protein sequence ID" value="KAJ5070594.1"/>
    <property type="molecule type" value="Genomic_DNA"/>
</dbReference>
<dbReference type="AlphaFoldDB" id="A0A9Q0LDW1"/>
<evidence type="ECO:0000256" key="7">
    <source>
        <dbReference type="ARBA" id="ARBA00037847"/>
    </source>
</evidence>
<sequence>MNLSIILLIFVVILLQQTNCITFIVPASQIQCFYEDIGVATKVSLDYQVISGGQSDINFQVLLPHGSIFYQEEKQKESKFTFSTNEAGLYSFCFDNTMSSVSIKKINFNLQLPYGIDNTDFVEDKVTGLEKGVVELNERIQRIRSEQRYYKTREMIHRNTTESTNSRVLWFSFLELTLLATMTAIQILYIRKMFETKRRV</sequence>
<evidence type="ECO:0000256" key="10">
    <source>
        <dbReference type="SAM" id="SignalP"/>
    </source>
</evidence>
<dbReference type="GO" id="GO:0016020">
    <property type="term" value="C:membrane"/>
    <property type="evidence" value="ECO:0007669"/>
    <property type="project" value="UniProtKB-SubCell"/>
</dbReference>
<dbReference type="SMART" id="SM01190">
    <property type="entry name" value="EMP24_GP25L"/>
    <property type="match status" value="1"/>
</dbReference>
<proteinExistence type="inferred from homology"/>
<feature type="transmembrane region" description="Helical" evidence="9">
    <location>
        <begin position="168"/>
        <end position="190"/>
    </location>
</feature>
<keyword evidence="13" id="KW-1185">Reference proteome</keyword>
<dbReference type="SUPFAM" id="SSF101576">
    <property type="entry name" value="Supernatant protein factor (SPF), C-terminal domain"/>
    <property type="match status" value="1"/>
</dbReference>
<gene>
    <name evidence="12" type="ORF">M0811_10664</name>
</gene>
<evidence type="ECO:0000313" key="13">
    <source>
        <dbReference type="Proteomes" id="UP001149090"/>
    </source>
</evidence>
<evidence type="ECO:0000256" key="3">
    <source>
        <dbReference type="ARBA" id="ARBA00022692"/>
    </source>
</evidence>
<dbReference type="GO" id="GO:0012505">
    <property type="term" value="C:endomembrane system"/>
    <property type="evidence" value="ECO:0007669"/>
    <property type="project" value="UniProtKB-SubCell"/>
</dbReference>
<dbReference type="PROSITE" id="PS50866">
    <property type="entry name" value="GOLD"/>
    <property type="match status" value="1"/>
</dbReference>
<comment type="subcellular location">
    <subcellularLocation>
        <location evidence="7">Endomembrane system</location>
        <topology evidence="7">Single-pass membrane protein</topology>
    </subcellularLocation>
    <subcellularLocation>
        <location evidence="1 8">Membrane</location>
        <topology evidence="1 8">Single-pass type I membrane protein</topology>
    </subcellularLocation>
</comment>
<dbReference type="PANTHER" id="PTHR22811">
    <property type="entry name" value="TRANSMEMBRANE EMP24 DOMAIN-CONTAINING PROTEIN"/>
    <property type="match status" value="1"/>
</dbReference>
<evidence type="ECO:0000313" key="12">
    <source>
        <dbReference type="EMBL" id="KAJ5070594.1"/>
    </source>
</evidence>
<dbReference type="Pfam" id="PF01105">
    <property type="entry name" value="EMP24_GP25L"/>
    <property type="match status" value="1"/>
</dbReference>
<keyword evidence="5 9" id="KW-1133">Transmembrane helix</keyword>
<evidence type="ECO:0000256" key="1">
    <source>
        <dbReference type="ARBA" id="ARBA00004479"/>
    </source>
</evidence>
<protein>
    <submittedName>
        <fullName evidence="12">Transmembrane emp24 domain-containing protein</fullName>
    </submittedName>
</protein>
<dbReference type="InterPro" id="IPR015720">
    <property type="entry name" value="Emp24-like"/>
</dbReference>
<comment type="similarity">
    <text evidence="2 8">Belongs to the EMP24/GP25L family.</text>
</comment>
<name>A0A9Q0LDW1_ANAIG</name>
<dbReference type="InterPro" id="IPR009038">
    <property type="entry name" value="GOLD_dom"/>
</dbReference>
<evidence type="ECO:0000256" key="2">
    <source>
        <dbReference type="ARBA" id="ARBA00007104"/>
    </source>
</evidence>
<evidence type="ECO:0000259" key="11">
    <source>
        <dbReference type="PROSITE" id="PS50866"/>
    </source>
</evidence>
<evidence type="ECO:0000256" key="5">
    <source>
        <dbReference type="ARBA" id="ARBA00022989"/>
    </source>
</evidence>
<dbReference type="OMA" id="VSFHIHV"/>
<keyword evidence="6 9" id="KW-0472">Membrane</keyword>
<accession>A0A9Q0LDW1</accession>